<keyword evidence="2" id="KW-0830">Ubiquinone</keyword>
<reference evidence="2 3" key="1">
    <citation type="submission" date="2019-02" db="EMBL/GenBank/DDBJ databases">
        <authorList>
            <person name="Manzano-Marin A."/>
            <person name="Manzano-Marin A."/>
        </authorList>
    </citation>
    <scope>NUCLEOTIDE SEQUENCE [LARGE SCALE GENOMIC DNA]</scope>
    <source>
        <strain evidence="2 3">ErCipiceae</strain>
    </source>
</reference>
<dbReference type="InterPro" id="IPR038989">
    <property type="entry name" value="UbiJ"/>
</dbReference>
<dbReference type="OrthoDB" id="5801225at2"/>
<dbReference type="PANTHER" id="PTHR38693:SF1">
    <property type="entry name" value="UBIQUINONE BIOSYNTHESIS ACCESSORY FACTOR UBIJ"/>
    <property type="match status" value="1"/>
</dbReference>
<organism evidence="2 3">
    <name type="scientific">Candidatus Erwinia haradaeae</name>
    <dbReference type="NCBI Taxonomy" id="1922217"/>
    <lineage>
        <taxon>Bacteria</taxon>
        <taxon>Pseudomonadati</taxon>
        <taxon>Pseudomonadota</taxon>
        <taxon>Gammaproteobacteria</taxon>
        <taxon>Enterobacterales</taxon>
        <taxon>Erwiniaceae</taxon>
        <taxon>Erwinia</taxon>
    </lineage>
</organism>
<protein>
    <submittedName>
        <fullName evidence="2">Ubiquinone biosynthesis protein UbiJ</fullName>
    </submittedName>
</protein>
<dbReference type="InterPro" id="IPR003033">
    <property type="entry name" value="SCP2_sterol-bd_dom"/>
</dbReference>
<evidence type="ECO:0000313" key="3">
    <source>
        <dbReference type="Proteomes" id="UP000294289"/>
    </source>
</evidence>
<dbReference type="EMBL" id="LR217737">
    <property type="protein sequence ID" value="VFP88756.1"/>
    <property type="molecule type" value="Genomic_DNA"/>
</dbReference>
<sequence>MRLATILIAILEKILTKILYHNKTSQAIQKNLKNTTISIVLSNIRQAVTVLFNVQQIFLFTDWTKIENCRIKIYYTTLLKVRSYNNLTRLIQDRKIEVEGDTTIIQTIFSLIYSIQKHQKKYILLWLCNLTKKIITHLNYQSYHNILHNLEYKKIYLPEILIEESRLVLNRLEFAGFIQEINTLIYSLNTIQTRIMLLEEI</sequence>
<dbReference type="Proteomes" id="UP000294289">
    <property type="component" value="Chromosome"/>
</dbReference>
<evidence type="ECO:0000313" key="2">
    <source>
        <dbReference type="EMBL" id="VFP88756.1"/>
    </source>
</evidence>
<dbReference type="RefSeq" id="WP_157991202.1">
    <property type="nucleotide sequence ID" value="NZ_LR217737.1"/>
</dbReference>
<proteinExistence type="predicted"/>
<dbReference type="AlphaFoldDB" id="A0A803FV70"/>
<name>A0A803FV70_9GAMM</name>
<accession>A0A803FV70</accession>
<dbReference type="GO" id="GO:0006744">
    <property type="term" value="P:ubiquinone biosynthetic process"/>
    <property type="evidence" value="ECO:0007669"/>
    <property type="project" value="InterPro"/>
</dbReference>
<feature type="domain" description="SCP2" evidence="1">
    <location>
        <begin position="16"/>
        <end position="108"/>
    </location>
</feature>
<gene>
    <name evidence="2" type="primary">ubiJ</name>
    <name evidence="2" type="ORF">ERCIPICE3303_588</name>
</gene>
<dbReference type="PANTHER" id="PTHR38693">
    <property type="entry name" value="UBIQUINONE BIOSYNTHESIS PROTEIN UBIJ"/>
    <property type="match status" value="1"/>
</dbReference>
<dbReference type="Pfam" id="PF02036">
    <property type="entry name" value="SCP2"/>
    <property type="match status" value="1"/>
</dbReference>
<evidence type="ECO:0000259" key="1">
    <source>
        <dbReference type="Pfam" id="PF02036"/>
    </source>
</evidence>